<accession>A0ACD1AHQ9</accession>
<evidence type="ECO:0000313" key="1">
    <source>
        <dbReference type="EMBL" id="QOX65870.1"/>
    </source>
</evidence>
<reference evidence="1" key="1">
    <citation type="submission" date="2019-08" db="EMBL/GenBank/DDBJ databases">
        <title>Genome sequence of Clostridiales bacterium MT110.</title>
        <authorList>
            <person name="Cao J."/>
        </authorList>
    </citation>
    <scope>NUCLEOTIDE SEQUENCE</scope>
    <source>
        <strain evidence="1">MT110</strain>
    </source>
</reference>
<dbReference type="Proteomes" id="UP000594014">
    <property type="component" value="Chromosome"/>
</dbReference>
<dbReference type="EMBL" id="CP042469">
    <property type="protein sequence ID" value="QOX65870.1"/>
    <property type="molecule type" value="Genomic_DNA"/>
</dbReference>
<protein>
    <submittedName>
        <fullName evidence="1">Uncharacterized protein</fullName>
    </submittedName>
</protein>
<sequence length="35" mass="4262">MQCTHPSFSPSLESLPLSNWNAYLYSYYFYMIYML</sequence>
<organism evidence="1 2">
    <name type="scientific">Anoxybacterium hadale</name>
    <dbReference type="NCBI Taxonomy" id="3408580"/>
    <lineage>
        <taxon>Bacteria</taxon>
        <taxon>Bacillati</taxon>
        <taxon>Bacillota</taxon>
        <taxon>Clostridia</taxon>
        <taxon>Peptostreptococcales</taxon>
        <taxon>Anaerovoracaceae</taxon>
        <taxon>Anoxybacterium</taxon>
    </lineage>
</organism>
<gene>
    <name evidence="1" type="ORF">FRZ06_07435</name>
</gene>
<name>A0ACD1AHQ9_9FIRM</name>
<proteinExistence type="predicted"/>
<keyword evidence="2" id="KW-1185">Reference proteome</keyword>
<evidence type="ECO:0000313" key="2">
    <source>
        <dbReference type="Proteomes" id="UP000594014"/>
    </source>
</evidence>